<gene>
    <name evidence="3" type="ORF">LIER_23516</name>
</gene>
<sequence>MSRVGKNEFGDIVDPCCIKKDQLHGKDGSPSPKMPSYLNVPRQPSPLSSTSKHRLAHRSPPIGILAPTPSSGGRGGKNNDSSTITVVQATLGGGYYLLVFLLLGLFYFMKKNRKLVRMAMHGGERQI</sequence>
<dbReference type="AlphaFoldDB" id="A0AAV3QZ43"/>
<evidence type="ECO:0000313" key="3">
    <source>
        <dbReference type="EMBL" id="GAA0168923.1"/>
    </source>
</evidence>
<evidence type="ECO:0000256" key="1">
    <source>
        <dbReference type="SAM" id="MobiDB-lite"/>
    </source>
</evidence>
<keyword evidence="2" id="KW-1133">Transmembrane helix</keyword>
<evidence type="ECO:0000256" key="2">
    <source>
        <dbReference type="SAM" id="Phobius"/>
    </source>
</evidence>
<keyword evidence="2" id="KW-0812">Transmembrane</keyword>
<dbReference type="Proteomes" id="UP001454036">
    <property type="component" value="Unassembled WGS sequence"/>
</dbReference>
<organism evidence="3 4">
    <name type="scientific">Lithospermum erythrorhizon</name>
    <name type="common">Purple gromwell</name>
    <name type="synonym">Lithospermum officinale var. erythrorhizon</name>
    <dbReference type="NCBI Taxonomy" id="34254"/>
    <lineage>
        <taxon>Eukaryota</taxon>
        <taxon>Viridiplantae</taxon>
        <taxon>Streptophyta</taxon>
        <taxon>Embryophyta</taxon>
        <taxon>Tracheophyta</taxon>
        <taxon>Spermatophyta</taxon>
        <taxon>Magnoliopsida</taxon>
        <taxon>eudicotyledons</taxon>
        <taxon>Gunneridae</taxon>
        <taxon>Pentapetalae</taxon>
        <taxon>asterids</taxon>
        <taxon>lamiids</taxon>
        <taxon>Boraginales</taxon>
        <taxon>Boraginaceae</taxon>
        <taxon>Boraginoideae</taxon>
        <taxon>Lithospermeae</taxon>
        <taxon>Lithospermum</taxon>
    </lineage>
</organism>
<keyword evidence="2" id="KW-0472">Membrane</keyword>
<reference evidence="3 4" key="1">
    <citation type="submission" date="2024-01" db="EMBL/GenBank/DDBJ databases">
        <title>The complete chloroplast genome sequence of Lithospermum erythrorhizon: insights into the phylogenetic relationship among Boraginaceae species and the maternal lineages of purple gromwells.</title>
        <authorList>
            <person name="Okada T."/>
            <person name="Watanabe K."/>
        </authorList>
    </citation>
    <scope>NUCLEOTIDE SEQUENCE [LARGE SCALE GENOMIC DNA]</scope>
</reference>
<proteinExistence type="predicted"/>
<feature type="transmembrane region" description="Helical" evidence="2">
    <location>
        <begin position="86"/>
        <end position="108"/>
    </location>
</feature>
<feature type="region of interest" description="Disordered" evidence="1">
    <location>
        <begin position="20"/>
        <end position="81"/>
    </location>
</feature>
<keyword evidence="4" id="KW-1185">Reference proteome</keyword>
<name>A0AAV3QZ43_LITER</name>
<accession>A0AAV3QZ43</accession>
<protein>
    <submittedName>
        <fullName evidence="3">Uncharacterized protein</fullName>
    </submittedName>
</protein>
<comment type="caution">
    <text evidence="3">The sequence shown here is derived from an EMBL/GenBank/DDBJ whole genome shotgun (WGS) entry which is preliminary data.</text>
</comment>
<evidence type="ECO:0000313" key="4">
    <source>
        <dbReference type="Proteomes" id="UP001454036"/>
    </source>
</evidence>
<dbReference type="EMBL" id="BAABME010006646">
    <property type="protein sequence ID" value="GAA0168923.1"/>
    <property type="molecule type" value="Genomic_DNA"/>
</dbReference>